<dbReference type="PANTHER" id="PTHR43065">
    <property type="entry name" value="SENSOR HISTIDINE KINASE"/>
    <property type="match status" value="1"/>
</dbReference>
<dbReference type="InterPro" id="IPR004358">
    <property type="entry name" value="Sig_transdc_His_kin-like_C"/>
</dbReference>
<dbReference type="Gene3D" id="3.40.50.2300">
    <property type="match status" value="2"/>
</dbReference>
<dbReference type="SMART" id="SM00448">
    <property type="entry name" value="REC"/>
    <property type="match status" value="2"/>
</dbReference>
<dbReference type="PRINTS" id="PR00344">
    <property type="entry name" value="BCTRLSENSOR"/>
</dbReference>
<dbReference type="Gene3D" id="1.10.287.130">
    <property type="match status" value="1"/>
</dbReference>
<keyword evidence="8" id="KW-1185">Reference proteome</keyword>
<evidence type="ECO:0000259" key="5">
    <source>
        <dbReference type="PROSITE" id="PS50109"/>
    </source>
</evidence>
<evidence type="ECO:0000313" key="7">
    <source>
        <dbReference type="EMBL" id="MFC5461755.1"/>
    </source>
</evidence>
<proteinExistence type="predicted"/>
<dbReference type="InterPro" id="IPR003661">
    <property type="entry name" value="HisK_dim/P_dom"/>
</dbReference>
<keyword evidence="3 4" id="KW-0597">Phosphoprotein</keyword>
<dbReference type="EC" id="2.7.13.3" evidence="2"/>
<dbReference type="PROSITE" id="PS50109">
    <property type="entry name" value="HIS_KIN"/>
    <property type="match status" value="1"/>
</dbReference>
<reference evidence="8" key="1">
    <citation type="journal article" date="2019" name="Int. J. Syst. Evol. Microbiol.">
        <title>The Global Catalogue of Microorganisms (GCM) 10K type strain sequencing project: providing services to taxonomists for standard genome sequencing and annotation.</title>
        <authorList>
            <consortium name="The Broad Institute Genomics Platform"/>
            <consortium name="The Broad Institute Genome Sequencing Center for Infectious Disease"/>
            <person name="Wu L."/>
            <person name="Ma J."/>
        </authorList>
    </citation>
    <scope>NUCLEOTIDE SEQUENCE [LARGE SCALE GENOMIC DNA]</scope>
    <source>
        <strain evidence="8">KACC 12649</strain>
    </source>
</reference>
<feature type="modified residue" description="4-aspartylphosphate" evidence="4">
    <location>
        <position position="463"/>
    </location>
</feature>
<evidence type="ECO:0000259" key="6">
    <source>
        <dbReference type="PROSITE" id="PS50110"/>
    </source>
</evidence>
<dbReference type="SUPFAM" id="SSF55874">
    <property type="entry name" value="ATPase domain of HSP90 chaperone/DNA topoisomerase II/histidine kinase"/>
    <property type="match status" value="1"/>
</dbReference>
<sequence length="533" mass="57815">MPTQTLASFDARLLLIDDQPFNADLVRGMLAGERGIHIDYLDDPARAIEVAEDCAPTVILVDMHMPMIDGLEVIRALKSHPRIKDVPIIMVSSNDNPHTKADGFAAGAMDYLVKWPDRIELAARARAHSRAYRTTVERDQARRALDDSQAVLLQRTRELAAAQASLHEAQKMEALGQLTGGIAQDFNDVLQLIGGHLQLLRVAHRTHEPTLRRLDAANDGIRRGAGLATQLLAFARRQRLQPAVLRIDALLRGMEDLLRQALGGRALELSVDGADALVSLDQVEFGNTMLHLVRNAAEAMGPDGLLSIEAGPARLPGTTDQGGEGRPGLRIRLTDNGAGMTQEVQRRAFEPFFSTKAGSRRSGVGLSLAFGFVKQSGGHIELSSTRGAGTSVTLYFPLVEKQDPAQTAAPARTVLVVEDEAAVREASVEVLRKLGLCVLEAADGETALGLIRQKLPIDLLFTDILMPGALRGQDLALAAAEYLPEAKVLFASGYPGDAGLEDDIFRRVPLLQKPYRLDEMARLVQRMLMSGSE</sequence>
<dbReference type="EMBL" id="JBHSMU010000015">
    <property type="protein sequence ID" value="MFC5461755.1"/>
    <property type="molecule type" value="Genomic_DNA"/>
</dbReference>
<feature type="modified residue" description="4-aspartylphosphate" evidence="4">
    <location>
        <position position="62"/>
    </location>
</feature>
<dbReference type="SUPFAM" id="SSF52172">
    <property type="entry name" value="CheY-like"/>
    <property type="match status" value="2"/>
</dbReference>
<evidence type="ECO:0000256" key="2">
    <source>
        <dbReference type="ARBA" id="ARBA00012438"/>
    </source>
</evidence>
<evidence type="ECO:0000256" key="1">
    <source>
        <dbReference type="ARBA" id="ARBA00000085"/>
    </source>
</evidence>
<dbReference type="InterPro" id="IPR001789">
    <property type="entry name" value="Sig_transdc_resp-reg_receiver"/>
</dbReference>
<dbReference type="PROSITE" id="PS50110">
    <property type="entry name" value="RESPONSE_REGULATORY"/>
    <property type="match status" value="2"/>
</dbReference>
<dbReference type="InterPro" id="IPR036097">
    <property type="entry name" value="HisK_dim/P_sf"/>
</dbReference>
<gene>
    <name evidence="7" type="ORF">ACFPN5_18245</name>
</gene>
<dbReference type="Proteomes" id="UP001596050">
    <property type="component" value="Unassembled WGS sequence"/>
</dbReference>
<comment type="caution">
    <text evidence="7">The sequence shown here is derived from an EMBL/GenBank/DDBJ whole genome shotgun (WGS) entry which is preliminary data.</text>
</comment>
<dbReference type="RefSeq" id="WP_379785202.1">
    <property type="nucleotide sequence ID" value="NZ_JBHSMU010000015.1"/>
</dbReference>
<dbReference type="InterPro" id="IPR011006">
    <property type="entry name" value="CheY-like_superfamily"/>
</dbReference>
<accession>A0ABW0L8F1</accession>
<dbReference type="PANTHER" id="PTHR43065:SF49">
    <property type="entry name" value="HISTIDINE KINASE"/>
    <property type="match status" value="1"/>
</dbReference>
<dbReference type="InterPro" id="IPR003594">
    <property type="entry name" value="HATPase_dom"/>
</dbReference>
<dbReference type="CDD" id="cd00082">
    <property type="entry name" value="HisKA"/>
    <property type="match status" value="1"/>
</dbReference>
<dbReference type="Pfam" id="PF02518">
    <property type="entry name" value="HATPase_c"/>
    <property type="match status" value="1"/>
</dbReference>
<name>A0ABW0L8F1_9BURK</name>
<protein>
    <recommendedName>
        <fullName evidence="2">histidine kinase</fullName>
        <ecNumber evidence="2">2.7.13.3</ecNumber>
    </recommendedName>
</protein>
<dbReference type="Pfam" id="PF00072">
    <property type="entry name" value="Response_reg"/>
    <property type="match status" value="2"/>
</dbReference>
<evidence type="ECO:0000256" key="4">
    <source>
        <dbReference type="PROSITE-ProRule" id="PRU00169"/>
    </source>
</evidence>
<evidence type="ECO:0000313" key="8">
    <source>
        <dbReference type="Proteomes" id="UP001596050"/>
    </source>
</evidence>
<evidence type="ECO:0000256" key="3">
    <source>
        <dbReference type="ARBA" id="ARBA00022553"/>
    </source>
</evidence>
<dbReference type="SUPFAM" id="SSF47384">
    <property type="entry name" value="Homodimeric domain of signal transducing histidine kinase"/>
    <property type="match status" value="1"/>
</dbReference>
<feature type="domain" description="Response regulatory" evidence="6">
    <location>
        <begin position="413"/>
        <end position="528"/>
    </location>
</feature>
<organism evidence="7 8">
    <name type="scientific">Massilia niabensis</name>
    <dbReference type="NCBI Taxonomy" id="544910"/>
    <lineage>
        <taxon>Bacteria</taxon>
        <taxon>Pseudomonadati</taxon>
        <taxon>Pseudomonadota</taxon>
        <taxon>Betaproteobacteria</taxon>
        <taxon>Burkholderiales</taxon>
        <taxon>Oxalobacteraceae</taxon>
        <taxon>Telluria group</taxon>
        <taxon>Massilia</taxon>
    </lineage>
</organism>
<feature type="domain" description="Histidine kinase" evidence="5">
    <location>
        <begin position="181"/>
        <end position="400"/>
    </location>
</feature>
<feature type="domain" description="Response regulatory" evidence="6">
    <location>
        <begin position="12"/>
        <end position="129"/>
    </location>
</feature>
<dbReference type="InterPro" id="IPR005467">
    <property type="entry name" value="His_kinase_dom"/>
</dbReference>
<dbReference type="Gene3D" id="3.30.565.10">
    <property type="entry name" value="Histidine kinase-like ATPase, C-terminal domain"/>
    <property type="match status" value="1"/>
</dbReference>
<dbReference type="SMART" id="SM00387">
    <property type="entry name" value="HATPase_c"/>
    <property type="match status" value="1"/>
</dbReference>
<comment type="catalytic activity">
    <reaction evidence="1">
        <text>ATP + protein L-histidine = ADP + protein N-phospho-L-histidine.</text>
        <dbReference type="EC" id="2.7.13.3"/>
    </reaction>
</comment>
<dbReference type="InterPro" id="IPR036890">
    <property type="entry name" value="HATPase_C_sf"/>
</dbReference>